<dbReference type="EC" id="1.1.1.95" evidence="11"/>
<comment type="catalytic activity">
    <reaction evidence="9">
        <text>(R)-2-hydroxyglutarate + NAD(+) = 2-oxoglutarate + NADH + H(+)</text>
        <dbReference type="Rhea" id="RHEA:49612"/>
        <dbReference type="ChEBI" id="CHEBI:15378"/>
        <dbReference type="ChEBI" id="CHEBI:15801"/>
        <dbReference type="ChEBI" id="CHEBI:16810"/>
        <dbReference type="ChEBI" id="CHEBI:57540"/>
        <dbReference type="ChEBI" id="CHEBI:57945"/>
        <dbReference type="EC" id="1.1.1.399"/>
    </reaction>
</comment>
<dbReference type="PANTHER" id="PTHR42789">
    <property type="entry name" value="D-ISOMER SPECIFIC 2-HYDROXYACID DEHYDROGENASE FAMILY PROTEIN (AFU_ORTHOLOGUE AFUA_6G10090)"/>
    <property type="match status" value="1"/>
</dbReference>
<evidence type="ECO:0000256" key="6">
    <source>
        <dbReference type="ARBA" id="ARBA00023002"/>
    </source>
</evidence>
<dbReference type="PROSITE" id="PS51671">
    <property type="entry name" value="ACT"/>
    <property type="match status" value="1"/>
</dbReference>
<gene>
    <name evidence="13" type="ORF">FDT80_09730</name>
</gene>
<dbReference type="SUPFAM" id="SSF55021">
    <property type="entry name" value="ACT-like"/>
    <property type="match status" value="1"/>
</dbReference>
<dbReference type="PROSITE" id="PS00670">
    <property type="entry name" value="D_2_HYDROXYACID_DH_2"/>
    <property type="match status" value="1"/>
</dbReference>
<dbReference type="Gene3D" id="3.30.1330.90">
    <property type="entry name" value="D-3-phosphoglycerate dehydrogenase, domain 3"/>
    <property type="match status" value="1"/>
</dbReference>
<reference evidence="13 14" key="1">
    <citation type="submission" date="2019-05" db="EMBL/GenBank/DDBJ databases">
        <title>Sulfitobacter sabulilitoris sp. nov., isolated from a marine sand.</title>
        <authorList>
            <person name="Yoon J.-H."/>
        </authorList>
    </citation>
    <scope>NUCLEOTIDE SEQUENCE [LARGE SCALE GENOMIC DNA]</scope>
    <source>
        <strain evidence="13 14">HSMS-29</strain>
    </source>
</reference>
<dbReference type="InterPro" id="IPR036291">
    <property type="entry name" value="NAD(P)-bd_dom_sf"/>
</dbReference>
<keyword evidence="5 11" id="KW-0028">Amino-acid biosynthesis</keyword>
<keyword evidence="8 11" id="KW-0718">Serine biosynthesis</keyword>
<protein>
    <recommendedName>
        <fullName evidence="4 11">D-3-phosphoglycerate dehydrogenase</fullName>
        <ecNumber evidence="11">1.1.1.95</ecNumber>
    </recommendedName>
</protein>
<dbReference type="InterPro" id="IPR045865">
    <property type="entry name" value="ACT-like_dom_sf"/>
</dbReference>
<evidence type="ECO:0000256" key="5">
    <source>
        <dbReference type="ARBA" id="ARBA00022605"/>
    </source>
</evidence>
<dbReference type="SUPFAM" id="SSF143548">
    <property type="entry name" value="Serine metabolism enzymes domain"/>
    <property type="match status" value="1"/>
</dbReference>
<dbReference type="Proteomes" id="UP000309550">
    <property type="component" value="Unassembled WGS sequence"/>
</dbReference>
<dbReference type="GO" id="GO:0004617">
    <property type="term" value="F:phosphoglycerate dehydrogenase activity"/>
    <property type="evidence" value="ECO:0007669"/>
    <property type="project" value="UniProtKB-UniRule"/>
</dbReference>
<dbReference type="EMBL" id="VANS01000002">
    <property type="protein sequence ID" value="TMM52550.1"/>
    <property type="molecule type" value="Genomic_DNA"/>
</dbReference>
<dbReference type="OrthoDB" id="9793626at2"/>
<dbReference type="InterPro" id="IPR006139">
    <property type="entry name" value="D-isomer_2_OHA_DH_cat_dom"/>
</dbReference>
<evidence type="ECO:0000313" key="13">
    <source>
        <dbReference type="EMBL" id="TMM52550.1"/>
    </source>
</evidence>
<dbReference type="NCBIfam" id="TIGR01327">
    <property type="entry name" value="PGDH"/>
    <property type="match status" value="1"/>
</dbReference>
<dbReference type="CDD" id="cd12173">
    <property type="entry name" value="PGDH_4"/>
    <property type="match status" value="1"/>
</dbReference>
<dbReference type="Pfam" id="PF19304">
    <property type="entry name" value="PGDH_inter"/>
    <property type="match status" value="1"/>
</dbReference>
<dbReference type="CDD" id="cd04902">
    <property type="entry name" value="ACT_3PGDH-xct"/>
    <property type="match status" value="1"/>
</dbReference>
<dbReference type="RefSeq" id="WP_138662091.1">
    <property type="nucleotide sequence ID" value="NZ_VANS01000002.1"/>
</dbReference>
<dbReference type="SUPFAM" id="SSF52283">
    <property type="entry name" value="Formate/glycerate dehydrogenase catalytic domain-like"/>
    <property type="match status" value="1"/>
</dbReference>
<dbReference type="GO" id="GO:0006564">
    <property type="term" value="P:L-serine biosynthetic process"/>
    <property type="evidence" value="ECO:0007669"/>
    <property type="project" value="UniProtKB-UniRule"/>
</dbReference>
<comment type="catalytic activity">
    <reaction evidence="10 11">
        <text>(2R)-3-phosphoglycerate + NAD(+) = 3-phosphooxypyruvate + NADH + H(+)</text>
        <dbReference type="Rhea" id="RHEA:12641"/>
        <dbReference type="ChEBI" id="CHEBI:15378"/>
        <dbReference type="ChEBI" id="CHEBI:18110"/>
        <dbReference type="ChEBI" id="CHEBI:57540"/>
        <dbReference type="ChEBI" id="CHEBI:57945"/>
        <dbReference type="ChEBI" id="CHEBI:58272"/>
        <dbReference type="EC" id="1.1.1.95"/>
    </reaction>
</comment>
<comment type="pathway">
    <text evidence="2 11">Amino-acid biosynthesis; L-serine biosynthesis; L-serine from 3-phospho-D-glycerate: step 1/3.</text>
</comment>
<dbReference type="Pfam" id="PF02826">
    <property type="entry name" value="2-Hacid_dh_C"/>
    <property type="match status" value="1"/>
</dbReference>
<dbReference type="InterPro" id="IPR050857">
    <property type="entry name" value="D-2-hydroxyacid_DH"/>
</dbReference>
<dbReference type="UniPathway" id="UPA00135">
    <property type="reaction ID" value="UER00196"/>
</dbReference>
<dbReference type="FunFam" id="3.40.50.720:FF:000021">
    <property type="entry name" value="D-3-phosphoglycerate dehydrogenase"/>
    <property type="match status" value="1"/>
</dbReference>
<dbReference type="InterPro" id="IPR029752">
    <property type="entry name" value="D-isomer_DH_CS1"/>
</dbReference>
<dbReference type="SUPFAM" id="SSF51735">
    <property type="entry name" value="NAD(P)-binding Rossmann-fold domains"/>
    <property type="match status" value="1"/>
</dbReference>
<feature type="domain" description="ACT" evidence="12">
    <location>
        <begin position="456"/>
        <end position="528"/>
    </location>
</feature>
<dbReference type="InterPro" id="IPR006140">
    <property type="entry name" value="D-isomer_DH_NAD-bd"/>
</dbReference>
<evidence type="ECO:0000256" key="7">
    <source>
        <dbReference type="ARBA" id="ARBA00023027"/>
    </source>
</evidence>
<dbReference type="PROSITE" id="PS00671">
    <property type="entry name" value="D_2_HYDROXYACID_DH_3"/>
    <property type="match status" value="1"/>
</dbReference>
<evidence type="ECO:0000256" key="8">
    <source>
        <dbReference type="ARBA" id="ARBA00023299"/>
    </source>
</evidence>
<comment type="caution">
    <text evidence="13">The sequence shown here is derived from an EMBL/GenBank/DDBJ whole genome shotgun (WGS) entry which is preliminary data.</text>
</comment>
<keyword evidence="7 11" id="KW-0520">NAD</keyword>
<sequence>MAPKVLISDKLSDAAVQIFRDRGIDVDFMPDLGKDKDKLAELIGQYDGLAIRSATKVTDKILDAATNLKVIGRAGIGTDNIDKVAASKKGVIVMNTPFGNMITTAEHAIAMMFAVARQIPEASASTHAGKWEKSKFMGVELTGKTLGVIGAGNIGGIVCDRARGLKMKVVAYDPFLGQDKADKMGVEKVELDELLKRSDFITLHVPFTEQTANILSKDAIAKTKKGVRIINCARGGLVDEEALAEALKSGHVAGAAFDVFAKEPATENVLFGLPNVVCTPHLGAATTEAQENVALQVAEQMSDYLLTGAVTNALNMPSVTAEEAKVMGPWVKLAGHLGSFIGQMTDEPIKAINILYDGSVADMNLEALNCSVVAGIMKRVNPDVNMVSAPVIAEERGVQISTTNQHKSGVFEGYIKVTVVTSKRERSIAGTVFSDGKPRFIQIKGITIDAEIGEHMLYTTNEDVPGIIGTLGQTMGENGVNIANFTLGRSAAKGEAIALLYVDDEVPAPVIEKLQSTGLFTQVKPLVFDVA</sequence>
<dbReference type="PANTHER" id="PTHR42789:SF1">
    <property type="entry name" value="D-ISOMER SPECIFIC 2-HYDROXYACID DEHYDROGENASE FAMILY PROTEIN (AFU_ORTHOLOGUE AFUA_6G10090)"/>
    <property type="match status" value="1"/>
</dbReference>
<organism evidence="13 14">
    <name type="scientific">Sulfitobacter sabulilitoris</name>
    <dbReference type="NCBI Taxonomy" id="2562655"/>
    <lineage>
        <taxon>Bacteria</taxon>
        <taxon>Pseudomonadati</taxon>
        <taxon>Pseudomonadota</taxon>
        <taxon>Alphaproteobacteria</taxon>
        <taxon>Rhodobacterales</taxon>
        <taxon>Roseobacteraceae</taxon>
        <taxon>Sulfitobacter</taxon>
    </lineage>
</organism>
<evidence type="ECO:0000256" key="4">
    <source>
        <dbReference type="ARBA" id="ARBA00021582"/>
    </source>
</evidence>
<name>A0A5S3PES2_9RHOB</name>
<keyword evidence="14" id="KW-1185">Reference proteome</keyword>
<evidence type="ECO:0000313" key="14">
    <source>
        <dbReference type="Proteomes" id="UP000309550"/>
    </source>
</evidence>
<dbReference type="PROSITE" id="PS00065">
    <property type="entry name" value="D_2_HYDROXYACID_DH_1"/>
    <property type="match status" value="1"/>
</dbReference>
<accession>A0A5S3PES2</accession>
<comment type="function">
    <text evidence="1">Catalyzes the reversible oxidation of 3-phospho-D-glycerate to 3-phosphonooxypyruvate, the first step of the phosphorylated L-serine biosynthesis pathway. Also catalyzes the reversible oxidation of 2-hydroxyglutarate to 2-oxoglutarate.</text>
</comment>
<dbReference type="InterPro" id="IPR006236">
    <property type="entry name" value="PGDH"/>
</dbReference>
<dbReference type="InterPro" id="IPR002912">
    <property type="entry name" value="ACT_dom"/>
</dbReference>
<dbReference type="InterPro" id="IPR045626">
    <property type="entry name" value="PGDH_ASB_dom"/>
</dbReference>
<proteinExistence type="inferred from homology"/>
<evidence type="ECO:0000256" key="9">
    <source>
        <dbReference type="ARBA" id="ARBA00048126"/>
    </source>
</evidence>
<evidence type="ECO:0000259" key="12">
    <source>
        <dbReference type="PROSITE" id="PS51671"/>
    </source>
</evidence>
<evidence type="ECO:0000256" key="10">
    <source>
        <dbReference type="ARBA" id="ARBA00048731"/>
    </source>
</evidence>
<dbReference type="GO" id="GO:0051287">
    <property type="term" value="F:NAD binding"/>
    <property type="evidence" value="ECO:0007669"/>
    <property type="project" value="UniProtKB-UniRule"/>
</dbReference>
<keyword evidence="6 11" id="KW-0560">Oxidoreductase</keyword>
<dbReference type="InterPro" id="IPR029009">
    <property type="entry name" value="ASB_dom_sf"/>
</dbReference>
<dbReference type="Pfam" id="PF00389">
    <property type="entry name" value="2-Hacid_dh"/>
    <property type="match status" value="1"/>
</dbReference>
<evidence type="ECO:0000256" key="11">
    <source>
        <dbReference type="RuleBase" id="RU363003"/>
    </source>
</evidence>
<dbReference type="InterPro" id="IPR029753">
    <property type="entry name" value="D-isomer_DH_CS"/>
</dbReference>
<evidence type="ECO:0000256" key="2">
    <source>
        <dbReference type="ARBA" id="ARBA00005216"/>
    </source>
</evidence>
<evidence type="ECO:0000256" key="3">
    <source>
        <dbReference type="ARBA" id="ARBA00005854"/>
    </source>
</evidence>
<comment type="similarity">
    <text evidence="3 11">Belongs to the D-isomer specific 2-hydroxyacid dehydrogenase family.</text>
</comment>
<dbReference type="Gene3D" id="3.40.50.720">
    <property type="entry name" value="NAD(P)-binding Rossmann-like Domain"/>
    <property type="match status" value="2"/>
</dbReference>
<dbReference type="AlphaFoldDB" id="A0A5S3PES2"/>
<dbReference type="Gene3D" id="3.30.70.260">
    <property type="match status" value="1"/>
</dbReference>
<evidence type="ECO:0000256" key="1">
    <source>
        <dbReference type="ARBA" id="ARBA00003800"/>
    </source>
</evidence>